<gene>
    <name evidence="1" type="ORF">A2633_03220</name>
</gene>
<name>A0A1G2K6C2_9BACT</name>
<accession>A0A1G2K6C2</accession>
<sequence>MGFIGLYPPSGGWEALLPYKCEDCGWRVGAGGFRVLFYPKGKMKEPWFLCDSCAVKRGFTPPADNKIESAKIPQGKVNTLPKEASSVLESDT</sequence>
<dbReference type="AlphaFoldDB" id="A0A1G2K6C2"/>
<reference evidence="1 2" key="1">
    <citation type="journal article" date="2016" name="Nat. Commun.">
        <title>Thousands of microbial genomes shed light on interconnected biogeochemical processes in an aquifer system.</title>
        <authorList>
            <person name="Anantharaman K."/>
            <person name="Brown C.T."/>
            <person name="Hug L.A."/>
            <person name="Sharon I."/>
            <person name="Castelle C.J."/>
            <person name="Probst A.J."/>
            <person name="Thomas B.C."/>
            <person name="Singh A."/>
            <person name="Wilkins M.J."/>
            <person name="Karaoz U."/>
            <person name="Brodie E.L."/>
            <person name="Williams K.H."/>
            <person name="Hubbard S.S."/>
            <person name="Banfield J.F."/>
        </authorList>
    </citation>
    <scope>NUCLEOTIDE SEQUENCE [LARGE SCALE GENOMIC DNA]</scope>
</reference>
<evidence type="ECO:0000313" key="2">
    <source>
        <dbReference type="Proteomes" id="UP000177152"/>
    </source>
</evidence>
<dbReference type="Proteomes" id="UP000177152">
    <property type="component" value="Unassembled WGS sequence"/>
</dbReference>
<comment type="caution">
    <text evidence="1">The sequence shown here is derived from an EMBL/GenBank/DDBJ whole genome shotgun (WGS) entry which is preliminary data.</text>
</comment>
<proteinExistence type="predicted"/>
<dbReference type="EMBL" id="MHQC01000021">
    <property type="protein sequence ID" value="OGZ94925.1"/>
    <property type="molecule type" value="Genomic_DNA"/>
</dbReference>
<organism evidence="1 2">
    <name type="scientific">Candidatus Sungbacteria bacterium RIFCSPHIGHO2_01_FULL_47_32</name>
    <dbReference type="NCBI Taxonomy" id="1802264"/>
    <lineage>
        <taxon>Bacteria</taxon>
        <taxon>Candidatus Sungiibacteriota</taxon>
    </lineage>
</organism>
<protein>
    <submittedName>
        <fullName evidence="1">Uncharacterized protein</fullName>
    </submittedName>
</protein>
<evidence type="ECO:0000313" key="1">
    <source>
        <dbReference type="EMBL" id="OGZ94925.1"/>
    </source>
</evidence>